<gene>
    <name evidence="1" type="ORF">SAMN06296065_11518</name>
</gene>
<proteinExistence type="predicted"/>
<dbReference type="Proteomes" id="UP001157910">
    <property type="component" value="Unassembled WGS sequence"/>
</dbReference>
<evidence type="ECO:0000313" key="2">
    <source>
        <dbReference type="Proteomes" id="UP001157910"/>
    </source>
</evidence>
<sequence>MMDLASMRARAIVLMREALELLDEAGESTAAMHLQRAHDVAMRVPPMQPGDELDFEFGPKPDRI</sequence>
<comment type="caution">
    <text evidence="1">The sequence shown here is derived from an EMBL/GenBank/DDBJ whole genome shotgun (WGS) entry which is preliminary data.</text>
</comment>
<organism evidence="1 2">
    <name type="scientific">Novosphingobium panipatense</name>
    <dbReference type="NCBI Taxonomy" id="428991"/>
    <lineage>
        <taxon>Bacteria</taxon>
        <taxon>Pseudomonadati</taxon>
        <taxon>Pseudomonadota</taxon>
        <taxon>Alphaproteobacteria</taxon>
        <taxon>Sphingomonadales</taxon>
        <taxon>Sphingomonadaceae</taxon>
        <taxon>Novosphingobium</taxon>
    </lineage>
</organism>
<dbReference type="EMBL" id="FXUI01000015">
    <property type="protein sequence ID" value="SMP80725.1"/>
    <property type="molecule type" value="Genomic_DNA"/>
</dbReference>
<dbReference type="RefSeq" id="WP_283407000.1">
    <property type="nucleotide sequence ID" value="NZ_FXUI01000015.1"/>
</dbReference>
<accession>A0ABY1QTS8</accession>
<name>A0ABY1QTS8_9SPHN</name>
<evidence type="ECO:0000313" key="1">
    <source>
        <dbReference type="EMBL" id="SMP80725.1"/>
    </source>
</evidence>
<protein>
    <submittedName>
        <fullName evidence="1">Uncharacterized protein</fullName>
    </submittedName>
</protein>
<reference evidence="1 2" key="1">
    <citation type="submission" date="2017-05" db="EMBL/GenBank/DDBJ databases">
        <authorList>
            <person name="Varghese N."/>
            <person name="Submissions S."/>
        </authorList>
    </citation>
    <scope>NUCLEOTIDE SEQUENCE [LARGE SCALE GENOMIC DNA]</scope>
    <source>
        <strain evidence="1 2">SM16</strain>
    </source>
</reference>
<keyword evidence="2" id="KW-1185">Reference proteome</keyword>